<evidence type="ECO:0000256" key="3">
    <source>
        <dbReference type="ARBA" id="ARBA00023163"/>
    </source>
</evidence>
<reference evidence="6" key="1">
    <citation type="journal article" date="2019" name="Int. J. Syst. Evol. Microbiol.">
        <title>The Global Catalogue of Microorganisms (GCM) 10K type strain sequencing project: providing services to taxonomists for standard genome sequencing and annotation.</title>
        <authorList>
            <consortium name="The Broad Institute Genomics Platform"/>
            <consortium name="The Broad Institute Genome Sequencing Center for Infectious Disease"/>
            <person name="Wu L."/>
            <person name="Ma J."/>
        </authorList>
    </citation>
    <scope>NUCLEOTIDE SEQUENCE [LARGE SCALE GENOMIC DNA]</scope>
    <source>
        <strain evidence="6">CCUG 49018</strain>
    </source>
</reference>
<dbReference type="EMBL" id="JBHTMB010000108">
    <property type="protein sequence ID" value="MFD1234106.1"/>
    <property type="molecule type" value="Genomic_DNA"/>
</dbReference>
<feature type="domain" description="HTH gntR-type" evidence="4">
    <location>
        <begin position="16"/>
        <end position="83"/>
    </location>
</feature>
<dbReference type="CDD" id="cd07377">
    <property type="entry name" value="WHTH_GntR"/>
    <property type="match status" value="1"/>
</dbReference>
<evidence type="ECO:0000313" key="6">
    <source>
        <dbReference type="Proteomes" id="UP001597182"/>
    </source>
</evidence>
<dbReference type="PANTHER" id="PTHR43537:SF5">
    <property type="entry name" value="UXU OPERON TRANSCRIPTIONAL REGULATOR"/>
    <property type="match status" value="1"/>
</dbReference>
<dbReference type="InterPro" id="IPR036388">
    <property type="entry name" value="WH-like_DNA-bd_sf"/>
</dbReference>
<dbReference type="Pfam" id="PF00392">
    <property type="entry name" value="GntR"/>
    <property type="match status" value="1"/>
</dbReference>
<name>A0ABW3VFQ5_9PSEU</name>
<dbReference type="SMART" id="SM00345">
    <property type="entry name" value="HTH_GNTR"/>
    <property type="match status" value="1"/>
</dbReference>
<keyword evidence="3" id="KW-0804">Transcription</keyword>
<dbReference type="Proteomes" id="UP001597182">
    <property type="component" value="Unassembled WGS sequence"/>
</dbReference>
<keyword evidence="2" id="KW-0238">DNA-binding</keyword>
<evidence type="ECO:0000313" key="5">
    <source>
        <dbReference type="EMBL" id="MFD1234106.1"/>
    </source>
</evidence>
<keyword evidence="6" id="KW-1185">Reference proteome</keyword>
<dbReference type="Gene3D" id="1.20.120.530">
    <property type="entry name" value="GntR ligand-binding domain-like"/>
    <property type="match status" value="1"/>
</dbReference>
<dbReference type="PROSITE" id="PS50949">
    <property type="entry name" value="HTH_GNTR"/>
    <property type="match status" value="1"/>
</dbReference>
<dbReference type="SUPFAM" id="SSF46785">
    <property type="entry name" value="Winged helix' DNA-binding domain"/>
    <property type="match status" value="1"/>
</dbReference>
<dbReference type="SMART" id="SM00895">
    <property type="entry name" value="FCD"/>
    <property type="match status" value="1"/>
</dbReference>
<evidence type="ECO:0000259" key="4">
    <source>
        <dbReference type="PROSITE" id="PS50949"/>
    </source>
</evidence>
<proteinExistence type="predicted"/>
<evidence type="ECO:0000256" key="1">
    <source>
        <dbReference type="ARBA" id="ARBA00023015"/>
    </source>
</evidence>
<dbReference type="InterPro" id="IPR000524">
    <property type="entry name" value="Tscrpt_reg_HTH_GntR"/>
</dbReference>
<dbReference type="Gene3D" id="1.10.10.10">
    <property type="entry name" value="Winged helix-like DNA-binding domain superfamily/Winged helix DNA-binding domain"/>
    <property type="match status" value="1"/>
</dbReference>
<dbReference type="Pfam" id="PF07729">
    <property type="entry name" value="FCD"/>
    <property type="match status" value="1"/>
</dbReference>
<dbReference type="InterPro" id="IPR008920">
    <property type="entry name" value="TF_FadR/GntR_C"/>
</dbReference>
<dbReference type="InterPro" id="IPR011711">
    <property type="entry name" value="GntR_C"/>
</dbReference>
<keyword evidence="1" id="KW-0805">Transcription regulation</keyword>
<dbReference type="RefSeq" id="WP_013673379.1">
    <property type="nucleotide sequence ID" value="NZ_BAABKS010000054.1"/>
</dbReference>
<dbReference type="PANTHER" id="PTHR43537">
    <property type="entry name" value="TRANSCRIPTIONAL REGULATOR, GNTR FAMILY"/>
    <property type="match status" value="1"/>
</dbReference>
<evidence type="ECO:0000256" key="2">
    <source>
        <dbReference type="ARBA" id="ARBA00023125"/>
    </source>
</evidence>
<protein>
    <submittedName>
        <fullName evidence="5">GntR family transcriptional regulator</fullName>
    </submittedName>
</protein>
<organism evidence="5 6">
    <name type="scientific">Pseudonocardia benzenivorans</name>
    <dbReference type="NCBI Taxonomy" id="228005"/>
    <lineage>
        <taxon>Bacteria</taxon>
        <taxon>Bacillati</taxon>
        <taxon>Actinomycetota</taxon>
        <taxon>Actinomycetes</taxon>
        <taxon>Pseudonocardiales</taxon>
        <taxon>Pseudonocardiaceae</taxon>
        <taxon>Pseudonocardia</taxon>
    </lineage>
</organism>
<dbReference type="InterPro" id="IPR036390">
    <property type="entry name" value="WH_DNA-bd_sf"/>
</dbReference>
<gene>
    <name evidence="5" type="ORF">ACFQ34_12510</name>
</gene>
<accession>A0ABW3VFQ5</accession>
<sequence length="229" mass="25023">MTAQPELTDLGALGARSLVELAVVRLRAEILSGSLAPGERLVEEQLTRRFGTSRAPLREALRLLGQQGLVEHLPRRGVRVASLSARDIDELFGLRDVLERFAVDLALGDGPPPAERLAVLERATEKVERATAAGETLDQAEAHREFHLALVGLAGHQHLLRVYEPVILQLQLYMATNMRREAEVRPASSGAQRHRRLYEAVASGDRASVLDALGAHGARAYLTPELEAD</sequence>
<comment type="caution">
    <text evidence="5">The sequence shown here is derived from an EMBL/GenBank/DDBJ whole genome shotgun (WGS) entry which is preliminary data.</text>
</comment>
<dbReference type="SUPFAM" id="SSF48008">
    <property type="entry name" value="GntR ligand-binding domain-like"/>
    <property type="match status" value="1"/>
</dbReference>